<organism evidence="2 3">
    <name type="scientific">Petrolisthes cinctipes</name>
    <name type="common">Flat porcelain crab</name>
    <dbReference type="NCBI Taxonomy" id="88211"/>
    <lineage>
        <taxon>Eukaryota</taxon>
        <taxon>Metazoa</taxon>
        <taxon>Ecdysozoa</taxon>
        <taxon>Arthropoda</taxon>
        <taxon>Crustacea</taxon>
        <taxon>Multicrustacea</taxon>
        <taxon>Malacostraca</taxon>
        <taxon>Eumalacostraca</taxon>
        <taxon>Eucarida</taxon>
        <taxon>Decapoda</taxon>
        <taxon>Pleocyemata</taxon>
        <taxon>Anomura</taxon>
        <taxon>Galatheoidea</taxon>
        <taxon>Porcellanidae</taxon>
        <taxon>Petrolisthes</taxon>
    </lineage>
</organism>
<dbReference type="AlphaFoldDB" id="A0AAE1BFK8"/>
<evidence type="ECO:0000313" key="2">
    <source>
        <dbReference type="EMBL" id="KAK3849605.1"/>
    </source>
</evidence>
<reference evidence="2" key="1">
    <citation type="submission" date="2023-10" db="EMBL/GenBank/DDBJ databases">
        <title>Genome assemblies of two species of porcelain crab, Petrolisthes cinctipes and Petrolisthes manimaculis (Anomura: Porcellanidae).</title>
        <authorList>
            <person name="Angst P."/>
        </authorList>
    </citation>
    <scope>NUCLEOTIDE SEQUENCE</scope>
    <source>
        <strain evidence="2">PB745_01</strain>
        <tissue evidence="2">Gill</tissue>
    </source>
</reference>
<keyword evidence="3" id="KW-1185">Reference proteome</keyword>
<proteinExistence type="predicted"/>
<dbReference type="Pfam" id="PF25090">
    <property type="entry name" value="DUF7805"/>
    <property type="match status" value="1"/>
</dbReference>
<dbReference type="EMBL" id="JAWQEG010008810">
    <property type="protein sequence ID" value="KAK3849605.1"/>
    <property type="molecule type" value="Genomic_DNA"/>
</dbReference>
<sequence>MQVRVVASSSSTDGNSNCEGFAPWLLKTPPRHALYLMLPRASLDNGSCASDTRLFFHVPGEAEPVLGVCPAANPDNTINFFWPPRATALPAPSLPPLRIRQRRPL</sequence>
<name>A0AAE1BFK8_PETCI</name>
<dbReference type="InterPro" id="IPR056707">
    <property type="entry name" value="DUF7805"/>
</dbReference>
<accession>A0AAE1BFK8</accession>
<evidence type="ECO:0000313" key="3">
    <source>
        <dbReference type="Proteomes" id="UP001286313"/>
    </source>
</evidence>
<gene>
    <name evidence="2" type="ORF">Pcinc_043647</name>
</gene>
<feature type="domain" description="DUF7805" evidence="1">
    <location>
        <begin position="8"/>
        <end position="81"/>
    </location>
</feature>
<evidence type="ECO:0000259" key="1">
    <source>
        <dbReference type="Pfam" id="PF25090"/>
    </source>
</evidence>
<protein>
    <recommendedName>
        <fullName evidence="1">DUF7805 domain-containing protein</fullName>
    </recommendedName>
</protein>
<comment type="caution">
    <text evidence="2">The sequence shown here is derived from an EMBL/GenBank/DDBJ whole genome shotgun (WGS) entry which is preliminary data.</text>
</comment>
<dbReference type="Proteomes" id="UP001286313">
    <property type="component" value="Unassembled WGS sequence"/>
</dbReference>